<feature type="region of interest" description="Disordered" evidence="1">
    <location>
        <begin position="66"/>
        <end position="85"/>
    </location>
</feature>
<evidence type="ECO:0000313" key="2">
    <source>
        <dbReference type="EMBL" id="MFD0849689.1"/>
    </source>
</evidence>
<reference evidence="3" key="1">
    <citation type="journal article" date="2019" name="Int. J. Syst. Evol. Microbiol.">
        <title>The Global Catalogue of Microorganisms (GCM) 10K type strain sequencing project: providing services to taxonomists for standard genome sequencing and annotation.</title>
        <authorList>
            <consortium name="The Broad Institute Genomics Platform"/>
            <consortium name="The Broad Institute Genome Sequencing Center for Infectious Disease"/>
            <person name="Wu L."/>
            <person name="Ma J."/>
        </authorList>
    </citation>
    <scope>NUCLEOTIDE SEQUENCE [LARGE SCALE GENOMIC DNA]</scope>
    <source>
        <strain evidence="3">CCUG 52537</strain>
    </source>
</reference>
<protein>
    <submittedName>
        <fullName evidence="2">Uncharacterized protein</fullName>
    </submittedName>
</protein>
<comment type="caution">
    <text evidence="2">The sequence shown here is derived from an EMBL/GenBank/DDBJ whole genome shotgun (WGS) entry which is preliminary data.</text>
</comment>
<dbReference type="RefSeq" id="WP_381492608.1">
    <property type="nucleotide sequence ID" value="NZ_JBHTIK010000011.1"/>
</dbReference>
<evidence type="ECO:0000256" key="1">
    <source>
        <dbReference type="SAM" id="MobiDB-lite"/>
    </source>
</evidence>
<evidence type="ECO:0000313" key="3">
    <source>
        <dbReference type="Proteomes" id="UP001597124"/>
    </source>
</evidence>
<name>A0ABW3C5D3_SPHXN</name>
<keyword evidence="3" id="KW-1185">Reference proteome</keyword>
<dbReference type="EMBL" id="JBHTIK010000011">
    <property type="protein sequence ID" value="MFD0849689.1"/>
    <property type="molecule type" value="Genomic_DNA"/>
</dbReference>
<gene>
    <name evidence="2" type="ORF">ACFQ00_15245</name>
</gene>
<proteinExistence type="predicted"/>
<sequence length="85" mass="9125">MRRITRDELATWISVSLKTASKVDVRKFKSKLPHESDEGASALAGRICDLIDNSGTMVIAAEMVDASPHGKSPGKFGVTEPDPCP</sequence>
<accession>A0ABW3C5D3</accession>
<organism evidence="2 3">
    <name type="scientific">Sphingosinicella xenopeptidilytica</name>
    <dbReference type="NCBI Taxonomy" id="364098"/>
    <lineage>
        <taxon>Bacteria</taxon>
        <taxon>Pseudomonadati</taxon>
        <taxon>Pseudomonadota</taxon>
        <taxon>Alphaproteobacteria</taxon>
        <taxon>Sphingomonadales</taxon>
        <taxon>Sphingosinicellaceae</taxon>
        <taxon>Sphingosinicella</taxon>
    </lineage>
</organism>
<dbReference type="Proteomes" id="UP001597124">
    <property type="component" value="Unassembled WGS sequence"/>
</dbReference>